<protein>
    <recommendedName>
        <fullName evidence="6">Glycosyltransferase 2-like domain-containing protein</fullName>
    </recommendedName>
</protein>
<dbReference type="Pfam" id="PF00535">
    <property type="entry name" value="Glycos_transf_2"/>
    <property type="match status" value="1"/>
</dbReference>
<dbReference type="GO" id="GO:0005886">
    <property type="term" value="C:plasma membrane"/>
    <property type="evidence" value="ECO:0007669"/>
    <property type="project" value="UniProtKB-SubCell"/>
</dbReference>
<dbReference type="InterPro" id="IPR029044">
    <property type="entry name" value="Nucleotide-diphossugar_trans"/>
</dbReference>
<dbReference type="InterPro" id="IPR001173">
    <property type="entry name" value="Glyco_trans_2-like"/>
</dbReference>
<dbReference type="PANTHER" id="PTHR43646">
    <property type="entry name" value="GLYCOSYLTRANSFERASE"/>
    <property type="match status" value="1"/>
</dbReference>
<reference evidence="7 8" key="1">
    <citation type="submission" date="2017-09" db="EMBL/GenBank/DDBJ databases">
        <title>Depth-based differentiation of microbial function through sediment-hosted aquifers and enrichment of novel symbionts in the deep terrestrial subsurface.</title>
        <authorList>
            <person name="Probst A.J."/>
            <person name="Ladd B."/>
            <person name="Jarett J.K."/>
            <person name="Geller-Mcgrath D.E."/>
            <person name="Sieber C.M."/>
            <person name="Emerson J.B."/>
            <person name="Anantharaman K."/>
            <person name="Thomas B.C."/>
            <person name="Malmstrom R."/>
            <person name="Stieglmeier M."/>
            <person name="Klingl A."/>
            <person name="Woyke T."/>
            <person name="Ryan C.M."/>
            <person name="Banfield J.F."/>
        </authorList>
    </citation>
    <scope>NUCLEOTIDE SEQUENCE [LARGE SCALE GENOMIC DNA]</scope>
    <source>
        <strain evidence="7">CG23_combo_of_CG06-09_8_20_14_all_34_8</strain>
    </source>
</reference>
<name>A0A2H0B7W7_9BACT</name>
<dbReference type="SUPFAM" id="SSF53448">
    <property type="entry name" value="Nucleotide-diphospho-sugar transferases"/>
    <property type="match status" value="1"/>
</dbReference>
<dbReference type="Proteomes" id="UP000229459">
    <property type="component" value="Unassembled WGS sequence"/>
</dbReference>
<evidence type="ECO:0000256" key="2">
    <source>
        <dbReference type="ARBA" id="ARBA00022475"/>
    </source>
</evidence>
<keyword evidence="2" id="KW-1003">Cell membrane</keyword>
<dbReference type="Gene3D" id="3.90.550.10">
    <property type="entry name" value="Spore Coat Polysaccharide Biosynthesis Protein SpsA, Chain A"/>
    <property type="match status" value="1"/>
</dbReference>
<sequence>MPNPNPKSFFSIIIPCLNEEHFLPLLLQDLTKQSYQNFEVIVVDGHSDDQTQEVIKKFSSVKLLISKKRNVAYQRNLGANKANGEYLLFFDGDNRLPINFLSVLHNQINRNRPDICSTMTITNDSNFINRVMVILGNLFVYISVLAKHPMFAGACICVDKSIFTKFGGFNESLTLSEDHELVARYVKKGAKCRFYTTPKYYFSFRRFEHDGYYKVLYQWLLGLLTDLFKADRIAQITNYEMGGKRYK</sequence>
<evidence type="ECO:0000256" key="1">
    <source>
        <dbReference type="ARBA" id="ARBA00004236"/>
    </source>
</evidence>
<evidence type="ECO:0000259" key="6">
    <source>
        <dbReference type="Pfam" id="PF00535"/>
    </source>
</evidence>
<keyword evidence="3" id="KW-0328">Glycosyltransferase</keyword>
<keyword evidence="4" id="KW-0808">Transferase</keyword>
<dbReference type="GO" id="GO:0016757">
    <property type="term" value="F:glycosyltransferase activity"/>
    <property type="evidence" value="ECO:0007669"/>
    <property type="project" value="UniProtKB-KW"/>
</dbReference>
<comment type="caution">
    <text evidence="7">The sequence shown here is derived from an EMBL/GenBank/DDBJ whole genome shotgun (WGS) entry which is preliminary data.</text>
</comment>
<comment type="subcellular location">
    <subcellularLocation>
        <location evidence="1">Cell membrane</location>
    </subcellularLocation>
</comment>
<feature type="domain" description="Glycosyltransferase 2-like" evidence="6">
    <location>
        <begin position="11"/>
        <end position="156"/>
    </location>
</feature>
<evidence type="ECO:0000256" key="3">
    <source>
        <dbReference type="ARBA" id="ARBA00022676"/>
    </source>
</evidence>
<dbReference type="EMBL" id="PCSR01000061">
    <property type="protein sequence ID" value="PIP53140.1"/>
    <property type="molecule type" value="Genomic_DNA"/>
</dbReference>
<evidence type="ECO:0000313" key="7">
    <source>
        <dbReference type="EMBL" id="PIP53140.1"/>
    </source>
</evidence>
<proteinExistence type="predicted"/>
<accession>A0A2H0B7W7</accession>
<organism evidence="7 8">
    <name type="scientific">Candidatus Beckwithbacteria bacterium CG23_combo_of_CG06-09_8_20_14_all_34_8</name>
    <dbReference type="NCBI Taxonomy" id="1974497"/>
    <lineage>
        <taxon>Bacteria</taxon>
        <taxon>Candidatus Beckwithiibacteriota</taxon>
    </lineage>
</organism>
<evidence type="ECO:0000313" key="8">
    <source>
        <dbReference type="Proteomes" id="UP000229459"/>
    </source>
</evidence>
<keyword evidence="5" id="KW-0472">Membrane</keyword>
<gene>
    <name evidence="7" type="ORF">COX08_02610</name>
</gene>
<dbReference type="AlphaFoldDB" id="A0A2H0B7W7"/>
<evidence type="ECO:0000256" key="5">
    <source>
        <dbReference type="ARBA" id="ARBA00023136"/>
    </source>
</evidence>
<evidence type="ECO:0000256" key="4">
    <source>
        <dbReference type="ARBA" id="ARBA00022679"/>
    </source>
</evidence>
<dbReference type="PANTHER" id="PTHR43646:SF2">
    <property type="entry name" value="GLYCOSYLTRANSFERASE 2-LIKE DOMAIN-CONTAINING PROTEIN"/>
    <property type="match status" value="1"/>
</dbReference>